<dbReference type="Pfam" id="PF00072">
    <property type="entry name" value="Response_reg"/>
    <property type="match status" value="1"/>
</dbReference>
<accession>A0A1G5GLE6</accession>
<evidence type="ECO:0000256" key="2">
    <source>
        <dbReference type="ARBA" id="ARBA00022553"/>
    </source>
</evidence>
<evidence type="ECO:0000256" key="9">
    <source>
        <dbReference type="PROSITE-ProRule" id="PRU01091"/>
    </source>
</evidence>
<dbReference type="Gene3D" id="6.10.250.690">
    <property type="match status" value="1"/>
</dbReference>
<dbReference type="PROSITE" id="PS50110">
    <property type="entry name" value="RESPONSE_REGULATORY"/>
    <property type="match status" value="1"/>
</dbReference>
<dbReference type="RefSeq" id="WP_074463288.1">
    <property type="nucleotide sequence ID" value="NZ_FMUR01000021.1"/>
</dbReference>
<evidence type="ECO:0000313" key="13">
    <source>
        <dbReference type="Proteomes" id="UP000183047"/>
    </source>
</evidence>
<evidence type="ECO:0000256" key="3">
    <source>
        <dbReference type="ARBA" id="ARBA00023012"/>
    </source>
</evidence>
<sequence length="230" mass="26227">MEKEKYKVLVVDDEPQIAGLLKVCLEMHGMEVSEAYDGNSAYEMFDRRSFDLIITDVMMPVMDGYELVEKIRLKSHVPVLFLTAKGDVLDRIKGLNIGADDYIVKPFDPMEVAARVLSTLRRCYGYDGQGKTVELVCGSLRLDVDLKRLYKNGEAIELTALEYRMVECFMSNIGHVLTKDRIYEAAWESDKFPDDNSIMVAISKLRSKISDDGAEYIHTIRGLGYRMEEK</sequence>
<keyword evidence="6" id="KW-0804">Transcription</keyword>
<reference evidence="13" key="1">
    <citation type="submission" date="2016-10" db="EMBL/GenBank/DDBJ databases">
        <authorList>
            <person name="Varghese N."/>
            <person name="Submissions S."/>
        </authorList>
    </citation>
    <scope>NUCLEOTIDE SEQUENCE [LARGE SCALE GENOMIC DNA]</scope>
    <source>
        <strain evidence="13">XBD2006</strain>
    </source>
</reference>
<dbReference type="InterPro" id="IPR011006">
    <property type="entry name" value="CheY-like_superfamily"/>
</dbReference>
<dbReference type="InterPro" id="IPR001867">
    <property type="entry name" value="OmpR/PhoB-type_DNA-bd"/>
</dbReference>
<organism evidence="12 13">
    <name type="scientific">Butyrivibrio hungatei</name>
    <dbReference type="NCBI Taxonomy" id="185008"/>
    <lineage>
        <taxon>Bacteria</taxon>
        <taxon>Bacillati</taxon>
        <taxon>Bacillota</taxon>
        <taxon>Clostridia</taxon>
        <taxon>Lachnospirales</taxon>
        <taxon>Lachnospiraceae</taxon>
        <taxon>Butyrivibrio</taxon>
    </lineage>
</organism>
<evidence type="ECO:0000259" key="10">
    <source>
        <dbReference type="PROSITE" id="PS50110"/>
    </source>
</evidence>
<evidence type="ECO:0000259" key="11">
    <source>
        <dbReference type="PROSITE" id="PS51755"/>
    </source>
</evidence>
<proteinExistence type="predicted"/>
<keyword evidence="3" id="KW-0902">Two-component regulatory system</keyword>
<dbReference type="CDD" id="cd17574">
    <property type="entry name" value="REC_OmpR"/>
    <property type="match status" value="1"/>
</dbReference>
<dbReference type="InterPro" id="IPR039420">
    <property type="entry name" value="WalR-like"/>
</dbReference>
<evidence type="ECO:0000256" key="1">
    <source>
        <dbReference type="ARBA" id="ARBA00018672"/>
    </source>
</evidence>
<evidence type="ECO:0000313" key="12">
    <source>
        <dbReference type="EMBL" id="SCY51508.1"/>
    </source>
</evidence>
<dbReference type="InterPro" id="IPR036388">
    <property type="entry name" value="WH-like_DNA-bd_sf"/>
</dbReference>
<evidence type="ECO:0000256" key="8">
    <source>
        <dbReference type="PROSITE-ProRule" id="PRU00169"/>
    </source>
</evidence>
<dbReference type="Proteomes" id="UP000183047">
    <property type="component" value="Unassembled WGS sequence"/>
</dbReference>
<dbReference type="GO" id="GO:0000976">
    <property type="term" value="F:transcription cis-regulatory region binding"/>
    <property type="evidence" value="ECO:0007669"/>
    <property type="project" value="TreeGrafter"/>
</dbReference>
<dbReference type="EMBL" id="FMUR01000021">
    <property type="protein sequence ID" value="SCY51508.1"/>
    <property type="molecule type" value="Genomic_DNA"/>
</dbReference>
<feature type="domain" description="Response regulatory" evidence="10">
    <location>
        <begin position="7"/>
        <end position="120"/>
    </location>
</feature>
<keyword evidence="4" id="KW-0805">Transcription regulation</keyword>
<dbReference type="GO" id="GO:0006355">
    <property type="term" value="P:regulation of DNA-templated transcription"/>
    <property type="evidence" value="ECO:0007669"/>
    <property type="project" value="InterPro"/>
</dbReference>
<dbReference type="Gene3D" id="3.40.50.2300">
    <property type="match status" value="1"/>
</dbReference>
<dbReference type="SMART" id="SM00862">
    <property type="entry name" value="Trans_reg_C"/>
    <property type="match status" value="1"/>
</dbReference>
<feature type="domain" description="OmpR/PhoB-type" evidence="11">
    <location>
        <begin position="132"/>
        <end position="229"/>
    </location>
</feature>
<evidence type="ECO:0000256" key="5">
    <source>
        <dbReference type="ARBA" id="ARBA00023125"/>
    </source>
</evidence>
<evidence type="ECO:0000256" key="6">
    <source>
        <dbReference type="ARBA" id="ARBA00023163"/>
    </source>
</evidence>
<dbReference type="GO" id="GO:0005829">
    <property type="term" value="C:cytosol"/>
    <property type="evidence" value="ECO:0007669"/>
    <property type="project" value="TreeGrafter"/>
</dbReference>
<feature type="DNA-binding region" description="OmpR/PhoB-type" evidence="9">
    <location>
        <begin position="132"/>
        <end position="229"/>
    </location>
</feature>
<dbReference type="Pfam" id="PF00486">
    <property type="entry name" value="Trans_reg_C"/>
    <property type="match status" value="1"/>
</dbReference>
<dbReference type="AlphaFoldDB" id="A0A1G5GLE6"/>
<dbReference type="PANTHER" id="PTHR48111">
    <property type="entry name" value="REGULATOR OF RPOS"/>
    <property type="match status" value="1"/>
</dbReference>
<dbReference type="SMART" id="SM00448">
    <property type="entry name" value="REC"/>
    <property type="match status" value="1"/>
</dbReference>
<dbReference type="FunFam" id="3.40.50.2300:FF:000001">
    <property type="entry name" value="DNA-binding response regulator PhoB"/>
    <property type="match status" value="1"/>
</dbReference>
<name>A0A1G5GLE6_9FIRM</name>
<dbReference type="InterPro" id="IPR001789">
    <property type="entry name" value="Sig_transdc_resp-reg_receiver"/>
</dbReference>
<dbReference type="CDD" id="cd00383">
    <property type="entry name" value="trans_reg_C"/>
    <property type="match status" value="1"/>
</dbReference>
<evidence type="ECO:0000256" key="7">
    <source>
        <dbReference type="ARBA" id="ARBA00024867"/>
    </source>
</evidence>
<keyword evidence="2 8" id="KW-0597">Phosphoprotein</keyword>
<dbReference type="PANTHER" id="PTHR48111:SF40">
    <property type="entry name" value="PHOSPHATE REGULON TRANSCRIPTIONAL REGULATORY PROTEIN PHOB"/>
    <property type="match status" value="1"/>
</dbReference>
<keyword evidence="13" id="KW-1185">Reference proteome</keyword>
<dbReference type="GO" id="GO:0032993">
    <property type="term" value="C:protein-DNA complex"/>
    <property type="evidence" value="ECO:0007669"/>
    <property type="project" value="TreeGrafter"/>
</dbReference>
<evidence type="ECO:0000256" key="4">
    <source>
        <dbReference type="ARBA" id="ARBA00023015"/>
    </source>
</evidence>
<gene>
    <name evidence="12" type="ORF">SAMN02910451_02899</name>
</gene>
<keyword evidence="5 9" id="KW-0238">DNA-binding</keyword>
<dbReference type="Gene3D" id="1.10.10.10">
    <property type="entry name" value="Winged helix-like DNA-binding domain superfamily/Winged helix DNA-binding domain"/>
    <property type="match status" value="1"/>
</dbReference>
<protein>
    <recommendedName>
        <fullName evidence="1">Stage 0 sporulation protein A homolog</fullName>
    </recommendedName>
</protein>
<dbReference type="GO" id="GO:0000156">
    <property type="term" value="F:phosphorelay response regulator activity"/>
    <property type="evidence" value="ECO:0007669"/>
    <property type="project" value="TreeGrafter"/>
</dbReference>
<feature type="modified residue" description="4-aspartylphosphate" evidence="8">
    <location>
        <position position="56"/>
    </location>
</feature>
<dbReference type="SUPFAM" id="SSF52172">
    <property type="entry name" value="CheY-like"/>
    <property type="match status" value="1"/>
</dbReference>
<comment type="function">
    <text evidence="7">May play the central regulatory role in sporulation. It may be an element of the effector pathway responsible for the activation of sporulation genes in response to nutritional stress. Spo0A may act in concert with spo0H (a sigma factor) to control the expression of some genes that are critical to the sporulation process.</text>
</comment>
<dbReference type="PROSITE" id="PS51755">
    <property type="entry name" value="OMPR_PHOB"/>
    <property type="match status" value="1"/>
</dbReference>